<evidence type="ECO:0000256" key="1">
    <source>
        <dbReference type="ARBA" id="ARBA00022737"/>
    </source>
</evidence>
<dbReference type="PANTHER" id="PTHR24198:SF165">
    <property type="entry name" value="ANKYRIN REPEAT-CONTAINING PROTEIN-RELATED"/>
    <property type="match status" value="1"/>
</dbReference>
<feature type="repeat" description="ANK" evidence="3">
    <location>
        <begin position="109"/>
        <end position="141"/>
    </location>
</feature>
<name>A0ABD0K963_9CAEN</name>
<dbReference type="AlphaFoldDB" id="A0ABD0K963"/>
<dbReference type="InterPro" id="IPR036770">
    <property type="entry name" value="Ankyrin_rpt-contain_sf"/>
</dbReference>
<dbReference type="EMBL" id="JACVVK020000223">
    <property type="protein sequence ID" value="KAK7483654.1"/>
    <property type="molecule type" value="Genomic_DNA"/>
</dbReference>
<keyword evidence="1" id="KW-0677">Repeat</keyword>
<evidence type="ECO:0000259" key="5">
    <source>
        <dbReference type="SMART" id="SM00969"/>
    </source>
</evidence>
<evidence type="ECO:0000313" key="7">
    <source>
        <dbReference type="Proteomes" id="UP001519460"/>
    </source>
</evidence>
<evidence type="ECO:0000313" key="6">
    <source>
        <dbReference type="EMBL" id="KAK7483654.1"/>
    </source>
</evidence>
<sequence length="332" mass="37114">MAEKLEVRRQIPPPANSAASYRLQQQKMSITPASSAKREACQRKLQAQIFKGDEGAVQTMIDKGMAWDEGLCPTTYKETPLHAAIRANNQGLAQKLLCVRNLMTVSNVYEEQPLHLACRMGQADLVQDMLNRGADKNAEDCEKCTPLFHAVSGGSASCAKLLIDAGCDLDATNTELISPLDHALMYKDSAMIGLLLRAGCCTEKVQGHIYYRDHYANSFFFALWSGNCLESMKLFLDCGYRVSKLEMSTLKETSQRLKHEKEAHDLLRDATEQPFSLLSCCRQTIRRILMDKRRAEHTPLETMVSGLNVPKGIKDYLLLKDRADSQPFSSMA</sequence>
<dbReference type="InterPro" id="IPR001496">
    <property type="entry name" value="SOCS_box"/>
</dbReference>
<dbReference type="Gene3D" id="1.25.40.20">
    <property type="entry name" value="Ankyrin repeat-containing domain"/>
    <property type="match status" value="1"/>
</dbReference>
<evidence type="ECO:0000256" key="4">
    <source>
        <dbReference type="SAM" id="MobiDB-lite"/>
    </source>
</evidence>
<accession>A0ABD0K963</accession>
<dbReference type="SMART" id="SM00969">
    <property type="entry name" value="SOCS_box"/>
    <property type="match status" value="1"/>
</dbReference>
<reference evidence="6 7" key="1">
    <citation type="journal article" date="2023" name="Sci. Data">
        <title>Genome assembly of the Korean intertidal mud-creeper Batillaria attramentaria.</title>
        <authorList>
            <person name="Patra A.K."/>
            <person name="Ho P.T."/>
            <person name="Jun S."/>
            <person name="Lee S.J."/>
            <person name="Kim Y."/>
            <person name="Won Y.J."/>
        </authorList>
    </citation>
    <scope>NUCLEOTIDE SEQUENCE [LARGE SCALE GENOMIC DNA]</scope>
    <source>
        <strain evidence="6">Wonlab-2016</strain>
    </source>
</reference>
<dbReference type="Pfam" id="PF07525">
    <property type="entry name" value="SOCS_box"/>
    <property type="match status" value="1"/>
</dbReference>
<dbReference type="PROSITE" id="PS50297">
    <property type="entry name" value="ANK_REP_REGION"/>
    <property type="match status" value="1"/>
</dbReference>
<dbReference type="SMART" id="SM00248">
    <property type="entry name" value="ANK"/>
    <property type="match status" value="4"/>
</dbReference>
<feature type="region of interest" description="Disordered" evidence="4">
    <location>
        <begin position="1"/>
        <end position="20"/>
    </location>
</feature>
<dbReference type="PANTHER" id="PTHR24198">
    <property type="entry name" value="ANKYRIN REPEAT AND PROTEIN KINASE DOMAIN-CONTAINING PROTEIN"/>
    <property type="match status" value="1"/>
</dbReference>
<dbReference type="InterPro" id="IPR002110">
    <property type="entry name" value="Ankyrin_rpt"/>
</dbReference>
<protein>
    <recommendedName>
        <fullName evidence="5">SOCS box domain-containing protein</fullName>
    </recommendedName>
</protein>
<feature type="repeat" description="ANK" evidence="3">
    <location>
        <begin position="142"/>
        <end position="174"/>
    </location>
</feature>
<dbReference type="SUPFAM" id="SSF48403">
    <property type="entry name" value="Ankyrin repeat"/>
    <property type="match status" value="1"/>
</dbReference>
<feature type="non-terminal residue" evidence="6">
    <location>
        <position position="332"/>
    </location>
</feature>
<evidence type="ECO:0000256" key="2">
    <source>
        <dbReference type="ARBA" id="ARBA00023043"/>
    </source>
</evidence>
<comment type="caution">
    <text evidence="6">The sequence shown here is derived from an EMBL/GenBank/DDBJ whole genome shotgun (WGS) entry which is preliminary data.</text>
</comment>
<keyword evidence="2 3" id="KW-0040">ANK repeat</keyword>
<dbReference type="Proteomes" id="UP001519460">
    <property type="component" value="Unassembled WGS sequence"/>
</dbReference>
<dbReference type="PROSITE" id="PS50088">
    <property type="entry name" value="ANK_REPEAT"/>
    <property type="match status" value="2"/>
</dbReference>
<keyword evidence="7" id="KW-1185">Reference proteome</keyword>
<evidence type="ECO:0000256" key="3">
    <source>
        <dbReference type="PROSITE-ProRule" id="PRU00023"/>
    </source>
</evidence>
<proteinExistence type="predicted"/>
<gene>
    <name evidence="6" type="ORF">BaRGS_00025087</name>
</gene>
<dbReference type="Pfam" id="PF12796">
    <property type="entry name" value="Ank_2"/>
    <property type="match status" value="1"/>
</dbReference>
<organism evidence="6 7">
    <name type="scientific">Batillaria attramentaria</name>
    <dbReference type="NCBI Taxonomy" id="370345"/>
    <lineage>
        <taxon>Eukaryota</taxon>
        <taxon>Metazoa</taxon>
        <taxon>Spiralia</taxon>
        <taxon>Lophotrochozoa</taxon>
        <taxon>Mollusca</taxon>
        <taxon>Gastropoda</taxon>
        <taxon>Caenogastropoda</taxon>
        <taxon>Sorbeoconcha</taxon>
        <taxon>Cerithioidea</taxon>
        <taxon>Batillariidae</taxon>
        <taxon>Batillaria</taxon>
    </lineage>
</organism>
<feature type="domain" description="SOCS box" evidence="5">
    <location>
        <begin position="274"/>
        <end position="320"/>
    </location>
</feature>